<protein>
    <submittedName>
        <fullName evidence="4">Uncharacterized protein</fullName>
    </submittedName>
</protein>
<dbReference type="EMBL" id="BRXW01000194">
    <property type="protein sequence ID" value="GMI13566.1"/>
    <property type="molecule type" value="Genomic_DNA"/>
</dbReference>
<evidence type="ECO:0000256" key="2">
    <source>
        <dbReference type="SAM" id="Phobius"/>
    </source>
</evidence>
<sequence>MPAPSIQPLLTSTLLLQSLTHYLHASDPNSSLLPPLLIALQTTKRLLDSSQIEGSAELFNVEKYDSETLKPLDDKITSTLSSTVITTLKSSYLLPLSPSLRHTLYSNLPPSLILESIDPMISIHRSELSLISSLIRTQYNIPLGHTEYSWSPSSNISTLPPGHTPYSYPAPKKTSQNDYIALRSILQKVRTYERSPTFRRMHLKNILALKQQDGVDFTRQNFAYGTTTFTGYFKLCKESECYRNKIRELQKLNCTVTVLGSSLGLLNNYISNSHGLRTKGIELLDVLVAKSKQFMRGCNVKNEFIAGDFMEESFEEEELIWLTSMCWDSSLRKRLYSKLSLELKTGCVVVDYKKGLEDYGFEIRGEVEVECSWSRGQRIYVFEKVEGEEKEKDEKEESFEIIEKEDYVEVVLSKVIEEVEEKVVEKYIEKAELKPTKTPVKTTTTTCETPKRDDEEDKNDEPSGSPVSPAVAVGVAAGVGILGMLINKFMRK</sequence>
<evidence type="ECO:0000313" key="4">
    <source>
        <dbReference type="EMBL" id="GMI13566.1"/>
    </source>
</evidence>
<proteinExistence type="predicted"/>
<reference evidence="5" key="1">
    <citation type="journal article" date="2023" name="Commun. Biol.">
        <title>Genome analysis of Parmales, the sister group of diatoms, reveals the evolutionary specialization of diatoms from phago-mixotrophs to photoautotrophs.</title>
        <authorList>
            <person name="Ban H."/>
            <person name="Sato S."/>
            <person name="Yoshikawa S."/>
            <person name="Yamada K."/>
            <person name="Nakamura Y."/>
            <person name="Ichinomiya M."/>
            <person name="Sato N."/>
            <person name="Blanc-Mathieu R."/>
            <person name="Endo H."/>
            <person name="Kuwata A."/>
            <person name="Ogata H."/>
        </authorList>
    </citation>
    <scope>NUCLEOTIDE SEQUENCE [LARGE SCALE GENOMIC DNA]</scope>
    <source>
        <strain evidence="5">NIES 3700</strain>
    </source>
</reference>
<evidence type="ECO:0000313" key="5">
    <source>
        <dbReference type="Proteomes" id="UP001165122"/>
    </source>
</evidence>
<keyword evidence="2" id="KW-0472">Membrane</keyword>
<name>A0A9W7KWA0_9STRA</name>
<feature type="chain" id="PRO_5040863590" evidence="3">
    <location>
        <begin position="26"/>
        <end position="492"/>
    </location>
</feature>
<keyword evidence="5" id="KW-1185">Reference proteome</keyword>
<keyword evidence="3" id="KW-0732">Signal</keyword>
<feature type="transmembrane region" description="Helical" evidence="2">
    <location>
        <begin position="467"/>
        <end position="486"/>
    </location>
</feature>
<keyword evidence="2" id="KW-1133">Transmembrane helix</keyword>
<comment type="caution">
    <text evidence="4">The sequence shown here is derived from an EMBL/GenBank/DDBJ whole genome shotgun (WGS) entry which is preliminary data.</text>
</comment>
<dbReference type="AlphaFoldDB" id="A0A9W7KWA0"/>
<dbReference type="Gene3D" id="3.40.50.150">
    <property type="entry name" value="Vaccinia Virus protein VP39"/>
    <property type="match status" value="1"/>
</dbReference>
<evidence type="ECO:0000256" key="3">
    <source>
        <dbReference type="SAM" id="SignalP"/>
    </source>
</evidence>
<feature type="signal peptide" evidence="3">
    <location>
        <begin position="1"/>
        <end position="25"/>
    </location>
</feature>
<evidence type="ECO:0000256" key="1">
    <source>
        <dbReference type="SAM" id="MobiDB-lite"/>
    </source>
</evidence>
<keyword evidence="2" id="KW-0812">Transmembrane</keyword>
<gene>
    <name evidence="4" type="ORF">TrLO_g7989</name>
</gene>
<feature type="region of interest" description="Disordered" evidence="1">
    <location>
        <begin position="437"/>
        <end position="469"/>
    </location>
</feature>
<organism evidence="4 5">
    <name type="scientific">Triparma laevis f. longispina</name>
    <dbReference type="NCBI Taxonomy" id="1714387"/>
    <lineage>
        <taxon>Eukaryota</taxon>
        <taxon>Sar</taxon>
        <taxon>Stramenopiles</taxon>
        <taxon>Ochrophyta</taxon>
        <taxon>Bolidophyceae</taxon>
        <taxon>Parmales</taxon>
        <taxon>Triparmaceae</taxon>
        <taxon>Triparma</taxon>
    </lineage>
</organism>
<dbReference type="InterPro" id="IPR029063">
    <property type="entry name" value="SAM-dependent_MTases_sf"/>
</dbReference>
<accession>A0A9W7KWA0</accession>
<feature type="compositionally biased region" description="Low complexity" evidence="1">
    <location>
        <begin position="437"/>
        <end position="448"/>
    </location>
</feature>
<dbReference type="OrthoDB" id="206420at2759"/>
<dbReference type="Proteomes" id="UP001165122">
    <property type="component" value="Unassembled WGS sequence"/>
</dbReference>